<reference evidence="2" key="1">
    <citation type="journal article" date="2011" name="PLoS Genet.">
        <title>Genomic analysis of the necrotrophic fungal pathogens Sclerotinia sclerotiorum and Botrytis cinerea.</title>
        <authorList>
            <person name="Amselem J."/>
            <person name="Cuomo C.A."/>
            <person name="van Kan J.A."/>
            <person name="Viaud M."/>
            <person name="Benito E.P."/>
            <person name="Couloux A."/>
            <person name="Coutinho P.M."/>
            <person name="de Vries R.P."/>
            <person name="Dyer P.S."/>
            <person name="Fillinger S."/>
            <person name="Fournier E."/>
            <person name="Gout L."/>
            <person name="Hahn M."/>
            <person name="Kohn L."/>
            <person name="Lapalu N."/>
            <person name="Plummer K.M."/>
            <person name="Pradier J.M."/>
            <person name="Quevillon E."/>
            <person name="Sharon A."/>
            <person name="Simon A."/>
            <person name="ten Have A."/>
            <person name="Tudzynski B."/>
            <person name="Tudzynski P."/>
            <person name="Wincker P."/>
            <person name="Andrew M."/>
            <person name="Anthouard V."/>
            <person name="Beever R.E."/>
            <person name="Beffa R."/>
            <person name="Benoit I."/>
            <person name="Bouzid O."/>
            <person name="Brault B."/>
            <person name="Chen Z."/>
            <person name="Choquer M."/>
            <person name="Collemare J."/>
            <person name="Cotton P."/>
            <person name="Danchin E.G."/>
            <person name="Da Silva C."/>
            <person name="Gautier A."/>
            <person name="Giraud C."/>
            <person name="Giraud T."/>
            <person name="Gonzalez C."/>
            <person name="Grossetete S."/>
            <person name="Guldener U."/>
            <person name="Henrissat B."/>
            <person name="Howlett B.J."/>
            <person name="Kodira C."/>
            <person name="Kretschmer M."/>
            <person name="Lappartient A."/>
            <person name="Leroch M."/>
            <person name="Levis C."/>
            <person name="Mauceli E."/>
            <person name="Neuveglise C."/>
            <person name="Oeser B."/>
            <person name="Pearson M."/>
            <person name="Poulain J."/>
            <person name="Poussereau N."/>
            <person name="Quesneville H."/>
            <person name="Rascle C."/>
            <person name="Schumacher J."/>
            <person name="Segurens B."/>
            <person name="Sexton A."/>
            <person name="Silva E."/>
            <person name="Sirven C."/>
            <person name="Soanes D.M."/>
            <person name="Talbot N.J."/>
            <person name="Templeton M."/>
            <person name="Yandava C."/>
            <person name="Yarden O."/>
            <person name="Zeng Q."/>
            <person name="Rollins J.A."/>
            <person name="Lebrun M.H."/>
            <person name="Dickman M."/>
        </authorList>
    </citation>
    <scope>NUCLEOTIDE SEQUENCE [LARGE SCALE GENOMIC DNA]</scope>
    <source>
        <strain evidence="2">T4</strain>
    </source>
</reference>
<protein>
    <submittedName>
        <fullName evidence="1">Uncharacterized protein</fullName>
    </submittedName>
</protein>
<proteinExistence type="predicted"/>
<dbReference type="InParanoid" id="G2YFY0"/>
<dbReference type="EMBL" id="FQ790327">
    <property type="protein sequence ID" value="CCD50678.1"/>
    <property type="molecule type" value="Genomic_DNA"/>
</dbReference>
<dbReference type="Proteomes" id="UP000008177">
    <property type="component" value="Unplaced contigs"/>
</dbReference>
<evidence type="ECO:0000313" key="1">
    <source>
        <dbReference type="EMBL" id="CCD50678.1"/>
    </source>
</evidence>
<name>G2YFY0_BOTF4</name>
<organism evidence="1 2">
    <name type="scientific">Botryotinia fuckeliana (strain T4)</name>
    <name type="common">Noble rot fungus</name>
    <name type="synonym">Botrytis cinerea</name>
    <dbReference type="NCBI Taxonomy" id="999810"/>
    <lineage>
        <taxon>Eukaryota</taxon>
        <taxon>Fungi</taxon>
        <taxon>Dikarya</taxon>
        <taxon>Ascomycota</taxon>
        <taxon>Pezizomycotina</taxon>
        <taxon>Leotiomycetes</taxon>
        <taxon>Helotiales</taxon>
        <taxon>Sclerotiniaceae</taxon>
        <taxon>Botrytis</taxon>
    </lineage>
</organism>
<gene>
    <name evidence="1" type="ORF">BofuT4_uP024870.1</name>
</gene>
<dbReference type="AlphaFoldDB" id="G2YFY0"/>
<evidence type="ECO:0000313" key="2">
    <source>
        <dbReference type="Proteomes" id="UP000008177"/>
    </source>
</evidence>
<sequence length="56" mass="6368">MTLLPPFSSQISLPHFSLVIHSPPTENYPGYVRVTRVTSACIRVKKRMKGQKNQVK</sequence>
<dbReference type="HOGENOM" id="CLU_3013952_0_0_1"/>
<accession>G2YFY0</accession>